<sequence length="266" mass="29658">MPQAPDSYNPFARAGSSVSTYVDVRPGYPTSALEGLVFDSDVVVDVGAGTGKLTATLASLAGEVWAVEPSGDMRVGFTRALPNFPTERLLDATAEHLPFADASVDVLAFGQCWHWLDERAAARESARVVKPGGRVLILYNQFDVRQAWVHRLARIMRSGDVHRIDRVPDLRIPGHHGHMERPFTEPELHANTWLDPLLPEQIARLGTTRSSWLQASPEGRARMRANLEWYMFKHLSWRDDAVVGVPYQLQVWTATRFVGAGRYDSA</sequence>
<dbReference type="RefSeq" id="WP_062614190.1">
    <property type="nucleotide sequence ID" value="NZ_CALTZF010000013.1"/>
</dbReference>
<evidence type="ECO:0000313" key="6">
    <source>
        <dbReference type="Proteomes" id="UP000054404"/>
    </source>
</evidence>
<organism evidence="5 6">
    <name type="scientific">Trueperella bernardiae</name>
    <dbReference type="NCBI Taxonomy" id="59561"/>
    <lineage>
        <taxon>Bacteria</taxon>
        <taxon>Bacillati</taxon>
        <taxon>Actinomycetota</taxon>
        <taxon>Actinomycetes</taxon>
        <taxon>Actinomycetales</taxon>
        <taxon>Actinomycetaceae</taxon>
        <taxon>Trueperella</taxon>
    </lineage>
</organism>
<dbReference type="Pfam" id="PF08241">
    <property type="entry name" value="Methyltransf_11"/>
    <property type="match status" value="1"/>
</dbReference>
<evidence type="ECO:0000313" key="5">
    <source>
        <dbReference type="EMBL" id="KTF03431.1"/>
    </source>
</evidence>
<name>A0A0W1KIG5_9ACTO</name>
<dbReference type="EC" id="2.1.1.163" evidence="5"/>
<reference evidence="5 6" key="1">
    <citation type="submission" date="2015-11" db="EMBL/GenBank/DDBJ databases">
        <title>Draft Genome Sequence of the Type Strain Trueperella bernardiae LCDC 89-0504T, Isolated from Blood Culture.</title>
        <authorList>
            <person name="Bernier A.-M."/>
            <person name="Bernard K."/>
        </authorList>
    </citation>
    <scope>NUCLEOTIDE SEQUENCE [LARGE SCALE GENOMIC DNA]</scope>
    <source>
        <strain evidence="5 6">LCDC 89-0504</strain>
    </source>
</reference>
<evidence type="ECO:0000256" key="2">
    <source>
        <dbReference type="ARBA" id="ARBA00022603"/>
    </source>
</evidence>
<keyword evidence="5" id="KW-0830">Ubiquinone</keyword>
<dbReference type="PANTHER" id="PTHR44942">
    <property type="entry name" value="METHYLTRANSF_11 DOMAIN-CONTAINING PROTEIN"/>
    <property type="match status" value="1"/>
</dbReference>
<comment type="similarity">
    <text evidence="1">Belongs to the methyltransferase superfamily.</text>
</comment>
<accession>A0A0W1KIG5</accession>
<keyword evidence="2 5" id="KW-0489">Methyltransferase</keyword>
<evidence type="ECO:0000256" key="1">
    <source>
        <dbReference type="ARBA" id="ARBA00008361"/>
    </source>
</evidence>
<dbReference type="OrthoDB" id="9797252at2"/>
<dbReference type="GO" id="GO:0032259">
    <property type="term" value="P:methylation"/>
    <property type="evidence" value="ECO:0007669"/>
    <property type="project" value="UniProtKB-KW"/>
</dbReference>
<dbReference type="CDD" id="cd02440">
    <property type="entry name" value="AdoMet_MTases"/>
    <property type="match status" value="1"/>
</dbReference>
<dbReference type="Gene3D" id="3.40.50.150">
    <property type="entry name" value="Vaccinia Virus protein VP39"/>
    <property type="match status" value="1"/>
</dbReference>
<dbReference type="STRING" id="59561.AQZ59_01678"/>
<dbReference type="Proteomes" id="UP000054404">
    <property type="component" value="Unassembled WGS sequence"/>
</dbReference>
<gene>
    <name evidence="5" type="primary">ubiE_2</name>
    <name evidence="5" type="ORF">AQZ59_01678</name>
</gene>
<dbReference type="GO" id="GO:0043770">
    <property type="term" value="F:demethylmenaquinone methyltransferase activity"/>
    <property type="evidence" value="ECO:0007669"/>
    <property type="project" value="UniProtKB-EC"/>
</dbReference>
<evidence type="ECO:0000256" key="3">
    <source>
        <dbReference type="ARBA" id="ARBA00022679"/>
    </source>
</evidence>
<dbReference type="InterPro" id="IPR029063">
    <property type="entry name" value="SAM-dependent_MTases_sf"/>
</dbReference>
<dbReference type="AlphaFoldDB" id="A0A0W1KIG5"/>
<dbReference type="EMBL" id="LNIZ01000010">
    <property type="protein sequence ID" value="KTF03431.1"/>
    <property type="molecule type" value="Genomic_DNA"/>
</dbReference>
<dbReference type="GO" id="GO:0008757">
    <property type="term" value="F:S-adenosylmethionine-dependent methyltransferase activity"/>
    <property type="evidence" value="ECO:0007669"/>
    <property type="project" value="InterPro"/>
</dbReference>
<dbReference type="SUPFAM" id="SSF53335">
    <property type="entry name" value="S-adenosyl-L-methionine-dependent methyltransferases"/>
    <property type="match status" value="1"/>
</dbReference>
<dbReference type="PATRIC" id="fig|59561.3.peg.1671"/>
<keyword evidence="6" id="KW-1185">Reference proteome</keyword>
<feature type="domain" description="Methyltransferase type 11" evidence="4">
    <location>
        <begin position="44"/>
        <end position="137"/>
    </location>
</feature>
<evidence type="ECO:0000259" key="4">
    <source>
        <dbReference type="Pfam" id="PF08241"/>
    </source>
</evidence>
<dbReference type="InterPro" id="IPR051052">
    <property type="entry name" value="Diverse_substrate_MTase"/>
</dbReference>
<keyword evidence="3 5" id="KW-0808">Transferase</keyword>
<dbReference type="PANTHER" id="PTHR44942:SF4">
    <property type="entry name" value="METHYLTRANSFERASE TYPE 11 DOMAIN-CONTAINING PROTEIN"/>
    <property type="match status" value="1"/>
</dbReference>
<protein>
    <submittedName>
        <fullName evidence="5">Ubiquinone/menaquinone biosynthesis C-methyltransferase UbiE</fullName>
        <ecNumber evidence="5">2.1.1.163</ecNumber>
    </submittedName>
</protein>
<proteinExistence type="inferred from homology"/>
<comment type="caution">
    <text evidence="5">The sequence shown here is derived from an EMBL/GenBank/DDBJ whole genome shotgun (WGS) entry which is preliminary data.</text>
</comment>
<dbReference type="InterPro" id="IPR013216">
    <property type="entry name" value="Methyltransf_11"/>
</dbReference>